<reference evidence="2" key="1">
    <citation type="journal article" date="2025" name="Aquaculture">
        <title>Assessment of the bioflocculant production and safety properties of Metabacillus hrfriensis sp. nov. based on phenotypic and whole-genome sequencing analysis.</title>
        <authorList>
            <person name="Zhang R."/>
            <person name="Zhao Z."/>
            <person name="Luo L."/>
            <person name="Wang S."/>
            <person name="Guo K."/>
            <person name="Xu W."/>
        </authorList>
    </citation>
    <scope>NUCLEOTIDE SEQUENCE [LARGE SCALE GENOMIC DNA]</scope>
    <source>
        <strain evidence="2">CT-WN-B3</strain>
    </source>
</reference>
<sequence length="59" mass="7048">MKTSGESLENILGVHRKARRKNQMYYLENSFKNPIVHREINGDKIYVPLDMERVWNQIS</sequence>
<dbReference type="Proteomes" id="UP001226091">
    <property type="component" value="Chromosome"/>
</dbReference>
<dbReference type="EMBL" id="CP126116">
    <property type="protein sequence ID" value="WHZ58640.1"/>
    <property type="molecule type" value="Genomic_DNA"/>
</dbReference>
<evidence type="ECO:0000313" key="2">
    <source>
        <dbReference type="Proteomes" id="UP001226091"/>
    </source>
</evidence>
<name>A0ACD4RDQ2_9BACI</name>
<keyword evidence="2" id="KW-1185">Reference proteome</keyword>
<accession>A0ACD4RDQ2</accession>
<gene>
    <name evidence="1" type="ORF">QLQ22_04645</name>
</gene>
<protein>
    <submittedName>
        <fullName evidence="1">Uncharacterized protein</fullName>
    </submittedName>
</protein>
<evidence type="ECO:0000313" key="1">
    <source>
        <dbReference type="EMBL" id="WHZ58640.1"/>
    </source>
</evidence>
<organism evidence="1 2">
    <name type="scientific">Metabacillus hrfriensis</name>
    <dbReference type="NCBI Taxonomy" id="3048891"/>
    <lineage>
        <taxon>Bacteria</taxon>
        <taxon>Bacillati</taxon>
        <taxon>Bacillota</taxon>
        <taxon>Bacilli</taxon>
        <taxon>Bacillales</taxon>
        <taxon>Bacillaceae</taxon>
        <taxon>Metabacillus</taxon>
    </lineage>
</organism>
<proteinExistence type="predicted"/>